<accession>A0A6P2DNP0</accession>
<dbReference type="EMBL" id="LR593886">
    <property type="protein sequence ID" value="VTS03731.1"/>
    <property type="molecule type" value="Genomic_DNA"/>
</dbReference>
<dbReference type="KEGG" id="gms:SOIL9_70850"/>
<feature type="compositionally biased region" description="Basic and acidic residues" evidence="5">
    <location>
        <begin position="140"/>
        <end position="158"/>
    </location>
</feature>
<dbReference type="PANTHER" id="PTHR33823:SF4">
    <property type="entry name" value="GENERAL STRESS PROTEIN 16O"/>
    <property type="match status" value="1"/>
</dbReference>
<evidence type="ECO:0000256" key="4">
    <source>
        <dbReference type="PROSITE-ProRule" id="PRU00510"/>
    </source>
</evidence>
<evidence type="ECO:0000256" key="5">
    <source>
        <dbReference type="SAM" id="MobiDB-lite"/>
    </source>
</evidence>
<feature type="compositionally biased region" description="Basic residues" evidence="5">
    <location>
        <begin position="234"/>
        <end position="253"/>
    </location>
</feature>
<protein>
    <recommendedName>
        <fullName evidence="6">Zinc finger DksA/TraR C4-type domain-containing protein</fullName>
    </recommendedName>
</protein>
<keyword evidence="8" id="KW-1185">Reference proteome</keyword>
<dbReference type="AlphaFoldDB" id="A0A6P2DNP0"/>
<evidence type="ECO:0000256" key="2">
    <source>
        <dbReference type="ARBA" id="ARBA00022771"/>
    </source>
</evidence>
<feature type="zinc finger region" description="dksA C4-type" evidence="4">
    <location>
        <begin position="92"/>
        <end position="116"/>
    </location>
</feature>
<sequence>MNKQQLDRYRKLLGELVDRVGATAASLEAEVRVPLGGESGGGVSNAPMHLADLGTGTFSQELDATLLENETYIRDEAIAALDRIEQSTYGRCQECKRDIGAARLSAIPYARHCVACAEKLQSGRAVNVNDGRPAEWLGEPGHESRTEKPQRVVGRDLGADSSDTHAAGTPGGGAAVGGLAGTTVGSGAVNNADLQGAMGSGPLDEDETSDEEELPAEAGASGGAVGGTPANKRSATKTSKRTPPKPAKRAKRG</sequence>
<feature type="region of interest" description="Disordered" evidence="5">
    <location>
        <begin position="187"/>
        <end position="253"/>
    </location>
</feature>
<keyword evidence="1" id="KW-0479">Metal-binding</keyword>
<dbReference type="Proteomes" id="UP000464178">
    <property type="component" value="Chromosome"/>
</dbReference>
<dbReference type="RefSeq" id="WP_162673120.1">
    <property type="nucleotide sequence ID" value="NZ_LR593886.1"/>
</dbReference>
<gene>
    <name evidence="7" type="ORF">SOIL9_70850</name>
</gene>
<proteinExistence type="predicted"/>
<reference evidence="7 8" key="1">
    <citation type="submission" date="2019-05" db="EMBL/GenBank/DDBJ databases">
        <authorList>
            <consortium name="Science for Life Laboratories"/>
        </authorList>
    </citation>
    <scope>NUCLEOTIDE SEQUENCE [LARGE SCALE GENOMIC DNA]</scope>
    <source>
        <strain evidence="7">Soil9</strain>
    </source>
</reference>
<dbReference type="Pfam" id="PF01258">
    <property type="entry name" value="zf-dskA_traR"/>
    <property type="match status" value="1"/>
</dbReference>
<dbReference type="InterPro" id="IPR000962">
    <property type="entry name" value="Znf_DskA_TraR"/>
</dbReference>
<dbReference type="SUPFAM" id="SSF57716">
    <property type="entry name" value="Glucocorticoid receptor-like (DNA-binding domain)"/>
    <property type="match status" value="1"/>
</dbReference>
<keyword evidence="2" id="KW-0863">Zinc-finger</keyword>
<evidence type="ECO:0000313" key="7">
    <source>
        <dbReference type="EMBL" id="VTS03731.1"/>
    </source>
</evidence>
<organism evidence="7 8">
    <name type="scientific">Gemmata massiliana</name>
    <dbReference type="NCBI Taxonomy" id="1210884"/>
    <lineage>
        <taxon>Bacteria</taxon>
        <taxon>Pseudomonadati</taxon>
        <taxon>Planctomycetota</taxon>
        <taxon>Planctomycetia</taxon>
        <taxon>Gemmatales</taxon>
        <taxon>Gemmataceae</taxon>
        <taxon>Gemmata</taxon>
    </lineage>
</organism>
<dbReference type="PROSITE" id="PS51128">
    <property type="entry name" value="ZF_DKSA_2"/>
    <property type="match status" value="1"/>
</dbReference>
<dbReference type="PANTHER" id="PTHR33823">
    <property type="entry name" value="RNA POLYMERASE-BINDING TRANSCRIPTION FACTOR DKSA-RELATED"/>
    <property type="match status" value="1"/>
</dbReference>
<feature type="region of interest" description="Disordered" evidence="5">
    <location>
        <begin position="129"/>
        <end position="174"/>
    </location>
</feature>
<dbReference type="GO" id="GO:0008270">
    <property type="term" value="F:zinc ion binding"/>
    <property type="evidence" value="ECO:0007669"/>
    <property type="project" value="UniProtKB-KW"/>
</dbReference>
<feature type="domain" description="Zinc finger DksA/TraR C4-type" evidence="6">
    <location>
        <begin position="88"/>
        <end position="120"/>
    </location>
</feature>
<keyword evidence="3" id="KW-0862">Zinc</keyword>
<evidence type="ECO:0000256" key="3">
    <source>
        <dbReference type="ARBA" id="ARBA00022833"/>
    </source>
</evidence>
<dbReference type="Gene3D" id="1.20.120.910">
    <property type="entry name" value="DksA, coiled-coil domain"/>
    <property type="match status" value="1"/>
</dbReference>
<evidence type="ECO:0000313" key="8">
    <source>
        <dbReference type="Proteomes" id="UP000464178"/>
    </source>
</evidence>
<evidence type="ECO:0000259" key="6">
    <source>
        <dbReference type="Pfam" id="PF01258"/>
    </source>
</evidence>
<evidence type="ECO:0000256" key="1">
    <source>
        <dbReference type="ARBA" id="ARBA00022723"/>
    </source>
</evidence>
<name>A0A6P2DNP0_9BACT</name>
<feature type="compositionally biased region" description="Acidic residues" evidence="5">
    <location>
        <begin position="203"/>
        <end position="215"/>
    </location>
</feature>